<evidence type="ECO:0000313" key="1">
    <source>
        <dbReference type="EMBL" id="KAI8420011.1"/>
    </source>
</evidence>
<organism evidence="1 2">
    <name type="scientific">Choristoneura fumiferana</name>
    <name type="common">Spruce budworm moth</name>
    <name type="synonym">Archips fumiferana</name>
    <dbReference type="NCBI Taxonomy" id="7141"/>
    <lineage>
        <taxon>Eukaryota</taxon>
        <taxon>Metazoa</taxon>
        <taxon>Ecdysozoa</taxon>
        <taxon>Arthropoda</taxon>
        <taxon>Hexapoda</taxon>
        <taxon>Insecta</taxon>
        <taxon>Pterygota</taxon>
        <taxon>Neoptera</taxon>
        <taxon>Endopterygota</taxon>
        <taxon>Lepidoptera</taxon>
        <taxon>Glossata</taxon>
        <taxon>Ditrysia</taxon>
        <taxon>Tortricoidea</taxon>
        <taxon>Tortricidae</taxon>
        <taxon>Tortricinae</taxon>
        <taxon>Choristoneura</taxon>
    </lineage>
</organism>
<gene>
    <name evidence="1" type="ORF">MSG28_008609</name>
</gene>
<dbReference type="Proteomes" id="UP001064048">
    <property type="component" value="Chromosome 14"/>
</dbReference>
<keyword evidence="2" id="KW-1185">Reference proteome</keyword>
<comment type="caution">
    <text evidence="1">The sequence shown here is derived from an EMBL/GenBank/DDBJ whole genome shotgun (WGS) entry which is preliminary data.</text>
</comment>
<dbReference type="EMBL" id="CM046114">
    <property type="protein sequence ID" value="KAI8420011.1"/>
    <property type="molecule type" value="Genomic_DNA"/>
</dbReference>
<protein>
    <submittedName>
        <fullName evidence="1">Uncharacterized protein</fullName>
    </submittedName>
</protein>
<evidence type="ECO:0000313" key="2">
    <source>
        <dbReference type="Proteomes" id="UP001064048"/>
    </source>
</evidence>
<sequence length="153" mass="16560">MYGQLAVTLQLECSPSVPALSIASSISVLKGLSGSLIRSFLSKILPIEDTAKLFALLNVLDACCPILAPIVYNTLYSSTITTFPGAFYMLSASIYSVCIVLLGFWPHPKVLKAAKRIPPNRLYGSEAAKYHHGPMPSSMLYTVVNSDPTENYS</sequence>
<proteinExistence type="predicted"/>
<name>A0ACC0J7D1_CHOFU</name>
<reference evidence="1 2" key="1">
    <citation type="journal article" date="2022" name="Genome Biol. Evol.">
        <title>The Spruce Budworm Genome: Reconstructing the Evolutionary History of Antifreeze Proteins.</title>
        <authorList>
            <person name="Beliveau C."/>
            <person name="Gagne P."/>
            <person name="Picq S."/>
            <person name="Vernygora O."/>
            <person name="Keeling C.I."/>
            <person name="Pinkney K."/>
            <person name="Doucet D."/>
            <person name="Wen F."/>
            <person name="Johnston J.S."/>
            <person name="Maaroufi H."/>
            <person name="Boyle B."/>
            <person name="Laroche J."/>
            <person name="Dewar K."/>
            <person name="Juretic N."/>
            <person name="Blackburn G."/>
            <person name="Nisole A."/>
            <person name="Brunet B."/>
            <person name="Brandao M."/>
            <person name="Lumley L."/>
            <person name="Duan J."/>
            <person name="Quan G."/>
            <person name="Lucarotti C.J."/>
            <person name="Roe A.D."/>
            <person name="Sperling F.A.H."/>
            <person name="Levesque R.C."/>
            <person name="Cusson M."/>
        </authorList>
    </citation>
    <scope>NUCLEOTIDE SEQUENCE [LARGE SCALE GENOMIC DNA]</scope>
    <source>
        <strain evidence="1">Glfc:IPQL:Cfum</strain>
    </source>
</reference>
<accession>A0ACC0J7D1</accession>